<organism evidence="2 3">
    <name type="scientific">Streptomyces luomodiensis</name>
    <dbReference type="NCBI Taxonomy" id="3026192"/>
    <lineage>
        <taxon>Bacteria</taxon>
        <taxon>Bacillati</taxon>
        <taxon>Actinomycetota</taxon>
        <taxon>Actinomycetes</taxon>
        <taxon>Kitasatosporales</taxon>
        <taxon>Streptomycetaceae</taxon>
        <taxon>Streptomyces</taxon>
    </lineage>
</organism>
<dbReference type="Proteomes" id="UP001305606">
    <property type="component" value="Chromosome"/>
</dbReference>
<sequence>MAEPHEDHERLPPSGAGDLRAAPGLYWVLTIAGGGAYAVATDLERRRLTIR</sequence>
<feature type="transmembrane region" description="Helical" evidence="1">
    <location>
        <begin position="24"/>
        <end position="43"/>
    </location>
</feature>
<dbReference type="RefSeq" id="WP_311037141.1">
    <property type="nucleotide sequence ID" value="NZ_CP117522.1"/>
</dbReference>
<keyword evidence="1" id="KW-0472">Membrane</keyword>
<dbReference type="EMBL" id="CP117522">
    <property type="protein sequence ID" value="WNE98388.1"/>
    <property type="molecule type" value="Genomic_DNA"/>
</dbReference>
<accession>A0ABY9V3Z3</accession>
<evidence type="ECO:0000313" key="3">
    <source>
        <dbReference type="Proteomes" id="UP001305606"/>
    </source>
</evidence>
<proteinExistence type="predicted"/>
<evidence type="ECO:0000256" key="1">
    <source>
        <dbReference type="SAM" id="Phobius"/>
    </source>
</evidence>
<keyword evidence="1" id="KW-0812">Transmembrane</keyword>
<protein>
    <submittedName>
        <fullName evidence="2">Uncharacterized protein</fullName>
    </submittedName>
</protein>
<evidence type="ECO:0000313" key="2">
    <source>
        <dbReference type="EMBL" id="WNE98388.1"/>
    </source>
</evidence>
<reference evidence="2 3" key="1">
    <citation type="submission" date="2023-02" db="EMBL/GenBank/DDBJ databases">
        <title>Streptomyces sp. SCA4-21 with antifungal activity against Fusarium oxysporum f. sp. cubense, Streptomyces sp. SCA2-17 with antifungal activity against Fusarium oxysporum f. sp. cubense.</title>
        <authorList>
            <person name="Qi D."/>
        </authorList>
    </citation>
    <scope>NUCLEOTIDE SEQUENCE [LARGE SCALE GENOMIC DNA]</scope>
    <source>
        <strain evidence="2 3">SCA4-21</strain>
    </source>
</reference>
<name>A0ABY9V3Z3_9ACTN</name>
<keyword evidence="1" id="KW-1133">Transmembrane helix</keyword>
<keyword evidence="3" id="KW-1185">Reference proteome</keyword>
<gene>
    <name evidence="2" type="ORF">PS467_25175</name>
</gene>